<dbReference type="CDD" id="cd04301">
    <property type="entry name" value="NAT_SF"/>
    <property type="match status" value="1"/>
</dbReference>
<dbReference type="Proteomes" id="UP000028702">
    <property type="component" value="Unassembled WGS sequence"/>
</dbReference>
<dbReference type="AlphaFoldDB" id="A0A081BBP8"/>
<dbReference type="PANTHER" id="PTHR43877:SF2">
    <property type="entry name" value="AMINOALKYLPHOSPHONATE N-ACETYLTRANSFERASE-RELATED"/>
    <property type="match status" value="1"/>
</dbReference>
<evidence type="ECO:0000313" key="5">
    <source>
        <dbReference type="Proteomes" id="UP000028702"/>
    </source>
</evidence>
<feature type="domain" description="N-acetyltransferase" evidence="3">
    <location>
        <begin position="3"/>
        <end position="150"/>
    </location>
</feature>
<evidence type="ECO:0000259" key="3">
    <source>
        <dbReference type="PROSITE" id="PS51186"/>
    </source>
</evidence>
<protein>
    <submittedName>
        <fullName evidence="4">Conserved protein</fullName>
    </submittedName>
</protein>
<reference evidence="4 5" key="1">
    <citation type="submission" date="2014-07" db="EMBL/GenBank/DDBJ databases">
        <title>Tepidicaulis marinum gen. nov., sp. nov., a novel marine bacterium denitrifying nitrate to nitrous oxide strictly under microaerobic conditions.</title>
        <authorList>
            <person name="Takeuchi M."/>
            <person name="Yamagishi T."/>
            <person name="Kamagata Y."/>
            <person name="Oshima K."/>
            <person name="Hattori M."/>
            <person name="Katayama T."/>
            <person name="Hanada S."/>
            <person name="Tamaki H."/>
            <person name="Marumo K."/>
            <person name="Maeda H."/>
            <person name="Nedachi M."/>
            <person name="Iwasaki W."/>
            <person name="Suwa Y."/>
            <person name="Sakata S."/>
        </authorList>
    </citation>
    <scope>NUCLEOTIDE SEQUENCE [LARGE SCALE GENOMIC DNA]</scope>
    <source>
        <strain evidence="4 5">MA2</strain>
    </source>
</reference>
<dbReference type="RefSeq" id="WP_045446511.1">
    <property type="nucleotide sequence ID" value="NZ_BBIO01000009.1"/>
</dbReference>
<dbReference type="EMBL" id="BBIO01000009">
    <property type="protein sequence ID" value="GAK45466.1"/>
    <property type="molecule type" value="Genomic_DNA"/>
</dbReference>
<keyword evidence="2" id="KW-0012">Acyltransferase</keyword>
<dbReference type="PANTHER" id="PTHR43877">
    <property type="entry name" value="AMINOALKYLPHOSPHONATE N-ACETYLTRANSFERASE-RELATED-RELATED"/>
    <property type="match status" value="1"/>
</dbReference>
<dbReference type="GO" id="GO:0016747">
    <property type="term" value="F:acyltransferase activity, transferring groups other than amino-acyl groups"/>
    <property type="evidence" value="ECO:0007669"/>
    <property type="project" value="InterPro"/>
</dbReference>
<dbReference type="InterPro" id="IPR016181">
    <property type="entry name" value="Acyl_CoA_acyltransferase"/>
</dbReference>
<comment type="caution">
    <text evidence="4">The sequence shown here is derived from an EMBL/GenBank/DDBJ whole genome shotgun (WGS) entry which is preliminary data.</text>
</comment>
<accession>A0A081BBP8</accession>
<sequence>MPLTFDPLRSSDRAVLEELVRAYYIDDGHEYDEALHGRALDELCAGNEFALGWIMREDGETAGYVVITLGFSILYGGFDAFIDEIYVTPERRGKGFGTRALHFVEEECLRRGLRRMYLEVTHHNPRARALYERLGYEDHESYLLSKTPAP</sequence>
<evidence type="ECO:0000256" key="2">
    <source>
        <dbReference type="ARBA" id="ARBA00023315"/>
    </source>
</evidence>
<dbReference type="InterPro" id="IPR000182">
    <property type="entry name" value="GNAT_dom"/>
</dbReference>
<name>A0A081BBP8_9HYPH</name>
<dbReference type="STRING" id="1333998.M2A_1965"/>
<dbReference type="InterPro" id="IPR050832">
    <property type="entry name" value="Bact_Acetyltransf"/>
</dbReference>
<dbReference type="Gene3D" id="3.40.630.30">
    <property type="match status" value="1"/>
</dbReference>
<evidence type="ECO:0000256" key="1">
    <source>
        <dbReference type="ARBA" id="ARBA00022679"/>
    </source>
</evidence>
<dbReference type="SUPFAM" id="SSF55729">
    <property type="entry name" value="Acyl-CoA N-acyltransferases (Nat)"/>
    <property type="match status" value="1"/>
</dbReference>
<gene>
    <name evidence="4" type="ORF">M2A_1965</name>
</gene>
<evidence type="ECO:0000313" key="4">
    <source>
        <dbReference type="EMBL" id="GAK45466.1"/>
    </source>
</evidence>
<dbReference type="Pfam" id="PF00583">
    <property type="entry name" value="Acetyltransf_1"/>
    <property type="match status" value="1"/>
</dbReference>
<keyword evidence="5" id="KW-1185">Reference proteome</keyword>
<dbReference type="eggNOG" id="COG0456">
    <property type="taxonomic scope" value="Bacteria"/>
</dbReference>
<organism evidence="4 5">
    <name type="scientific">Tepidicaulis marinus</name>
    <dbReference type="NCBI Taxonomy" id="1333998"/>
    <lineage>
        <taxon>Bacteria</taxon>
        <taxon>Pseudomonadati</taxon>
        <taxon>Pseudomonadota</taxon>
        <taxon>Alphaproteobacteria</taxon>
        <taxon>Hyphomicrobiales</taxon>
        <taxon>Parvibaculaceae</taxon>
        <taxon>Tepidicaulis</taxon>
    </lineage>
</organism>
<dbReference type="PROSITE" id="PS51186">
    <property type="entry name" value="GNAT"/>
    <property type="match status" value="1"/>
</dbReference>
<proteinExistence type="predicted"/>
<keyword evidence="1" id="KW-0808">Transferase</keyword>